<keyword evidence="3" id="KW-1185">Reference proteome</keyword>
<proteinExistence type="predicted"/>
<reference evidence="2 3" key="1">
    <citation type="submission" date="2020-01" db="EMBL/GenBank/DDBJ databases">
        <title>Identification and distribution of gene clusters putatively required for synthesis of sphingolipid metabolism inhibitors in phylogenetically diverse species of the filamentous fungus Fusarium.</title>
        <authorList>
            <person name="Kim H.-S."/>
            <person name="Busman M."/>
            <person name="Brown D.W."/>
            <person name="Divon H."/>
            <person name="Uhlig S."/>
            <person name="Proctor R.H."/>
        </authorList>
    </citation>
    <scope>NUCLEOTIDE SEQUENCE [LARGE SCALE GENOMIC DNA]</scope>
    <source>
        <strain evidence="2 3">NRRL 20459</strain>
    </source>
</reference>
<comment type="caution">
    <text evidence="2">The sequence shown here is derived from an EMBL/GenBank/DDBJ whole genome shotgun (WGS) entry which is preliminary data.</text>
</comment>
<dbReference type="Proteomes" id="UP000554235">
    <property type="component" value="Unassembled WGS sequence"/>
</dbReference>
<sequence>MGKQRQGSALLRARSWGHCIFFALFFSVAVAFKASEAEASGTLAPCTSSGAGMWNAFRGTRGFQAHTRSLTLWQTPPHQRKDPRQHHHSPGALGSMMLCMYRVRRNQCARYLLIHAASLVASSSSHGSGAPCMC</sequence>
<dbReference type="EMBL" id="JAADYS010002851">
    <property type="protein sequence ID" value="KAF4453887.1"/>
    <property type="molecule type" value="Genomic_DNA"/>
</dbReference>
<name>A0A8H4PAM6_9HYPO</name>
<evidence type="ECO:0000313" key="3">
    <source>
        <dbReference type="Proteomes" id="UP000554235"/>
    </source>
</evidence>
<gene>
    <name evidence="2" type="ORF">FALBO_15921</name>
</gene>
<feature type="chain" id="PRO_5034227075" description="Secreted protein" evidence="1">
    <location>
        <begin position="32"/>
        <end position="134"/>
    </location>
</feature>
<organism evidence="2 3">
    <name type="scientific">Fusarium albosuccineum</name>
    <dbReference type="NCBI Taxonomy" id="1237068"/>
    <lineage>
        <taxon>Eukaryota</taxon>
        <taxon>Fungi</taxon>
        <taxon>Dikarya</taxon>
        <taxon>Ascomycota</taxon>
        <taxon>Pezizomycotina</taxon>
        <taxon>Sordariomycetes</taxon>
        <taxon>Hypocreomycetidae</taxon>
        <taxon>Hypocreales</taxon>
        <taxon>Nectriaceae</taxon>
        <taxon>Fusarium</taxon>
        <taxon>Fusarium decemcellulare species complex</taxon>
    </lineage>
</organism>
<protein>
    <recommendedName>
        <fullName evidence="4">Secreted protein</fullName>
    </recommendedName>
</protein>
<evidence type="ECO:0000256" key="1">
    <source>
        <dbReference type="SAM" id="SignalP"/>
    </source>
</evidence>
<evidence type="ECO:0000313" key="2">
    <source>
        <dbReference type="EMBL" id="KAF4453887.1"/>
    </source>
</evidence>
<feature type="signal peptide" evidence="1">
    <location>
        <begin position="1"/>
        <end position="31"/>
    </location>
</feature>
<keyword evidence="1" id="KW-0732">Signal</keyword>
<evidence type="ECO:0008006" key="4">
    <source>
        <dbReference type="Google" id="ProtNLM"/>
    </source>
</evidence>
<accession>A0A8H4PAM6</accession>
<dbReference type="AlphaFoldDB" id="A0A8H4PAM6"/>